<evidence type="ECO:0000313" key="9">
    <source>
        <dbReference type="Proteomes" id="UP000634136"/>
    </source>
</evidence>
<keyword evidence="2 6" id="KW-0812">Transmembrane</keyword>
<evidence type="ECO:0000256" key="6">
    <source>
        <dbReference type="SAM" id="Phobius"/>
    </source>
</evidence>
<reference evidence="8" key="1">
    <citation type="submission" date="2020-09" db="EMBL/GenBank/DDBJ databases">
        <title>Genome-Enabled Discovery of Anthraquinone Biosynthesis in Senna tora.</title>
        <authorList>
            <person name="Kang S.-H."/>
            <person name="Pandey R.P."/>
            <person name="Lee C.-M."/>
            <person name="Sim J.-S."/>
            <person name="Jeong J.-T."/>
            <person name="Choi B.-S."/>
            <person name="Jung M."/>
            <person name="Ginzburg D."/>
            <person name="Zhao K."/>
            <person name="Won S.Y."/>
            <person name="Oh T.-J."/>
            <person name="Yu Y."/>
            <person name="Kim N.-H."/>
            <person name="Lee O.R."/>
            <person name="Lee T.-H."/>
            <person name="Bashyal P."/>
            <person name="Kim T.-S."/>
            <person name="Lee W.-H."/>
            <person name="Kawkins C."/>
            <person name="Kim C.-K."/>
            <person name="Kim J.S."/>
            <person name="Ahn B.O."/>
            <person name="Rhee S.Y."/>
            <person name="Sohng J.K."/>
        </authorList>
    </citation>
    <scope>NUCLEOTIDE SEQUENCE</scope>
    <source>
        <tissue evidence="8">Leaf</tissue>
    </source>
</reference>
<sequence length="348" mass="39618">MQILGRYCVFISVYSVLSLYQRALRVSAILTQLSYAGCGFLLRGSFLPVLNILGMLLIFVLCFKILGFGWLSKGLMRYLYELQVCDSKIGHFKCGSLESLQNSNSLNNNNSPSSTENVSYNGDGDDNSDVLEQEEDGEGEVLDEDKVFDEMTLRKLVKIERRRANDAYAELEMEREASASAADEAIAMIQRHQSEKSLVDLEAKQFRRVAEQAQSYDQEVVESLRSIIRRNEYQISLLEHQKILYREKLKQYMGEDEMEQFEDLASTEGCYTEMTPLKFSSNLSLQDDTRELHIFALGFIGIVLTISNASSIFPDLPRSYKASMITSRQNSKEGDGIWLHSSVFHFTK</sequence>
<proteinExistence type="predicted"/>
<dbReference type="PANTHER" id="PTHR31422">
    <property type="entry name" value="BNAANNG28530D PROTEIN"/>
    <property type="match status" value="1"/>
</dbReference>
<dbReference type="Proteomes" id="UP000634136">
    <property type="component" value="Unassembled WGS sequence"/>
</dbReference>
<dbReference type="EMBL" id="JAAIUW010000002">
    <property type="protein sequence ID" value="KAF7843034.1"/>
    <property type="molecule type" value="Genomic_DNA"/>
</dbReference>
<feature type="transmembrane region" description="Helical" evidence="6">
    <location>
        <begin position="52"/>
        <end position="71"/>
    </location>
</feature>
<feature type="compositionally biased region" description="Acidic residues" evidence="5">
    <location>
        <begin position="123"/>
        <end position="142"/>
    </location>
</feature>
<evidence type="ECO:0000256" key="3">
    <source>
        <dbReference type="ARBA" id="ARBA00022989"/>
    </source>
</evidence>
<accession>A0A834XER1</accession>
<feature type="transmembrane region" description="Helical" evidence="6">
    <location>
        <begin position="292"/>
        <end position="313"/>
    </location>
</feature>
<keyword evidence="3 6" id="KW-1133">Transmembrane helix</keyword>
<keyword evidence="9" id="KW-1185">Reference proteome</keyword>
<evidence type="ECO:0000256" key="4">
    <source>
        <dbReference type="ARBA" id="ARBA00023136"/>
    </source>
</evidence>
<evidence type="ECO:0000256" key="2">
    <source>
        <dbReference type="ARBA" id="ARBA00022692"/>
    </source>
</evidence>
<dbReference type="OrthoDB" id="1433623at2759"/>
<dbReference type="GO" id="GO:0080115">
    <property type="term" value="F:myosin XI tail binding"/>
    <property type="evidence" value="ECO:0007669"/>
    <property type="project" value="UniProtKB-ARBA"/>
</dbReference>
<dbReference type="GO" id="GO:0016020">
    <property type="term" value="C:membrane"/>
    <property type="evidence" value="ECO:0007669"/>
    <property type="project" value="UniProtKB-SubCell"/>
</dbReference>
<comment type="caution">
    <text evidence="8">The sequence shown here is derived from an EMBL/GenBank/DDBJ whole genome shotgun (WGS) entry which is preliminary data.</text>
</comment>
<evidence type="ECO:0000256" key="1">
    <source>
        <dbReference type="ARBA" id="ARBA00004370"/>
    </source>
</evidence>
<organism evidence="8 9">
    <name type="scientific">Senna tora</name>
    <dbReference type="NCBI Taxonomy" id="362788"/>
    <lineage>
        <taxon>Eukaryota</taxon>
        <taxon>Viridiplantae</taxon>
        <taxon>Streptophyta</taxon>
        <taxon>Embryophyta</taxon>
        <taxon>Tracheophyta</taxon>
        <taxon>Spermatophyta</taxon>
        <taxon>Magnoliopsida</taxon>
        <taxon>eudicotyledons</taxon>
        <taxon>Gunneridae</taxon>
        <taxon>Pentapetalae</taxon>
        <taxon>rosids</taxon>
        <taxon>fabids</taxon>
        <taxon>Fabales</taxon>
        <taxon>Fabaceae</taxon>
        <taxon>Caesalpinioideae</taxon>
        <taxon>Cassia clade</taxon>
        <taxon>Senna</taxon>
    </lineage>
</organism>
<feature type="domain" description="GTD-binding" evidence="7">
    <location>
        <begin position="148"/>
        <end position="246"/>
    </location>
</feature>
<keyword evidence="4 6" id="KW-0472">Membrane</keyword>
<dbReference type="Pfam" id="PF04576">
    <property type="entry name" value="Zein-binding"/>
    <property type="match status" value="1"/>
</dbReference>
<evidence type="ECO:0000256" key="5">
    <source>
        <dbReference type="SAM" id="MobiDB-lite"/>
    </source>
</evidence>
<feature type="compositionally biased region" description="Low complexity" evidence="5">
    <location>
        <begin position="104"/>
        <end position="117"/>
    </location>
</feature>
<feature type="region of interest" description="Disordered" evidence="5">
    <location>
        <begin position="104"/>
        <end position="142"/>
    </location>
</feature>
<evidence type="ECO:0000313" key="8">
    <source>
        <dbReference type="EMBL" id="KAF7843034.1"/>
    </source>
</evidence>
<name>A0A834XER1_9FABA</name>
<protein>
    <submittedName>
        <fullName evidence="8">Protein FLOURY 1-like</fullName>
    </submittedName>
</protein>
<gene>
    <name evidence="8" type="ORF">G2W53_005332</name>
</gene>
<dbReference type="InterPro" id="IPR007656">
    <property type="entry name" value="GTD-bd"/>
</dbReference>
<dbReference type="PROSITE" id="PS51775">
    <property type="entry name" value="GTD_BINDING"/>
    <property type="match status" value="1"/>
</dbReference>
<comment type="subcellular location">
    <subcellularLocation>
        <location evidence="1">Membrane</location>
    </subcellularLocation>
</comment>
<evidence type="ECO:0000259" key="7">
    <source>
        <dbReference type="PROSITE" id="PS51775"/>
    </source>
</evidence>
<dbReference type="PANTHER" id="PTHR31422:SF2">
    <property type="entry name" value="PROTEIN FLOURY 1-LIKE"/>
    <property type="match status" value="1"/>
</dbReference>
<dbReference type="AlphaFoldDB" id="A0A834XER1"/>